<proteinExistence type="predicted"/>
<evidence type="ECO:0000313" key="2">
    <source>
        <dbReference type="EMBL" id="POG03002.1"/>
    </source>
</evidence>
<feature type="region of interest" description="Disordered" evidence="1">
    <location>
        <begin position="103"/>
        <end position="122"/>
    </location>
</feature>
<sequence length="122" mass="12766">MSQALPADLSSPSRELEKALLLPLTLVAIPVAPLLLHSPAWQLGAALARASRQAALTAGTPQSSALWSYATRQILGAISGAIPRAVCCLSPSADRTNRVTRAYVKKPEPAQDSLAEQQAQGV</sequence>
<evidence type="ECO:0000313" key="3">
    <source>
        <dbReference type="Proteomes" id="UP000237378"/>
    </source>
</evidence>
<reference evidence="2 3" key="1">
    <citation type="submission" date="2016-08" db="EMBL/GenBank/DDBJ databases">
        <authorList>
            <person name="Seilhamer J.J."/>
        </authorList>
    </citation>
    <scope>NUCLEOTIDE SEQUENCE [LARGE SCALE GENOMIC DNA]</scope>
    <source>
        <strain evidence="2 3">KH-18-2</strain>
    </source>
</reference>
<comment type="caution">
    <text evidence="2">The sequence shown here is derived from an EMBL/GenBank/DDBJ whole genome shotgun (WGS) entry which is preliminary data.</text>
</comment>
<dbReference type="AlphaFoldDB" id="A0A2S3WNQ3"/>
<evidence type="ECO:0000256" key="1">
    <source>
        <dbReference type="SAM" id="MobiDB-lite"/>
    </source>
</evidence>
<name>A0A2S3WNQ3_PSEPU</name>
<reference evidence="2 3" key="2">
    <citation type="submission" date="2018-03" db="EMBL/GenBank/DDBJ databases">
        <title>Draft genome of Pseudomonas putida strain KH-18-2.</title>
        <authorList>
            <person name="Yoshizawa S."/>
            <person name="Khan N.H."/>
            <person name="Nishimura M."/>
            <person name="Chiura H.X."/>
            <person name="Ogura Y."/>
            <person name="Hayashi T."/>
            <person name="Kogure K."/>
        </authorList>
    </citation>
    <scope>NUCLEOTIDE SEQUENCE [LARGE SCALE GENOMIC DNA]</scope>
    <source>
        <strain evidence="2 3">KH-18-2</strain>
    </source>
</reference>
<protein>
    <submittedName>
        <fullName evidence="2">Uncharacterized protein</fullName>
    </submittedName>
</protein>
<accession>A0A2S3WNQ3</accession>
<organism evidence="2 3">
    <name type="scientific">Pseudomonas putida</name>
    <name type="common">Arthrobacter siderocapsulatus</name>
    <dbReference type="NCBI Taxonomy" id="303"/>
    <lineage>
        <taxon>Bacteria</taxon>
        <taxon>Pseudomonadati</taxon>
        <taxon>Pseudomonadota</taxon>
        <taxon>Gammaproteobacteria</taxon>
        <taxon>Pseudomonadales</taxon>
        <taxon>Pseudomonadaceae</taxon>
        <taxon>Pseudomonas</taxon>
    </lineage>
</organism>
<dbReference type="EMBL" id="MING01000083">
    <property type="protein sequence ID" value="POG03002.1"/>
    <property type="molecule type" value="Genomic_DNA"/>
</dbReference>
<gene>
    <name evidence="2" type="ORF">BGP82_17025</name>
</gene>
<dbReference type="Proteomes" id="UP000237378">
    <property type="component" value="Unassembled WGS sequence"/>
</dbReference>